<dbReference type="RefSeq" id="WP_214918247.1">
    <property type="nucleotide sequence ID" value="NZ_JAGGNX010000018.1"/>
</dbReference>
<accession>A0A944HGF7</accession>
<keyword evidence="1" id="KW-0472">Membrane</keyword>
<dbReference type="EMBL" id="JAGGOB010000003">
    <property type="protein sequence ID" value="MBT2327298.1"/>
    <property type="molecule type" value="Genomic_DNA"/>
</dbReference>
<name>A0A944HGF7_PSEFL</name>
<protein>
    <submittedName>
        <fullName evidence="2">Type IV pilus modification protein PilV</fullName>
    </submittedName>
</protein>
<dbReference type="AlphaFoldDB" id="A0A944HGF7"/>
<keyword evidence="1" id="KW-1133">Transmembrane helix</keyword>
<organism evidence="2 3">
    <name type="scientific">Pseudomonas fluorescens</name>
    <dbReference type="NCBI Taxonomy" id="294"/>
    <lineage>
        <taxon>Bacteria</taxon>
        <taxon>Pseudomonadati</taxon>
        <taxon>Pseudomonadota</taxon>
        <taxon>Gammaproteobacteria</taxon>
        <taxon>Pseudomonadales</taxon>
        <taxon>Pseudomonadaceae</taxon>
        <taxon>Pseudomonas</taxon>
    </lineage>
</organism>
<reference evidence="2" key="1">
    <citation type="submission" date="2021-03" db="EMBL/GenBank/DDBJ databases">
        <title>Genomic analysis provides insights into the functional capacity of soil bacteria communities inhabiting an altitudinal gradient in the Atacama Desert.</title>
        <authorList>
            <person name="Gonzalez M."/>
            <person name="Maldonado J."/>
            <person name="Maza F."/>
            <person name="Hodar C."/>
            <person name="Cortes M."/>
            <person name="Palma R."/>
            <person name="Andreani C."/>
            <person name="Gaete A."/>
            <person name="Vasquez-Dean J."/>
            <person name="Acuna V."/>
            <person name="Aguado M."/>
            <person name="Mandakovic D."/>
            <person name="Latorre M."/>
            <person name="Orellana A."/>
            <person name="Gutierrez R."/>
            <person name="Montecino M."/>
            <person name="Allende M."/>
            <person name="Maass A."/>
            <person name="Cambiazo V."/>
        </authorList>
    </citation>
    <scope>NUCLEOTIDE SEQUENCE</scope>
    <source>
        <strain evidence="2">ISL-25</strain>
    </source>
</reference>
<dbReference type="InterPro" id="IPR012902">
    <property type="entry name" value="N_methyl_site"/>
</dbReference>
<keyword evidence="1" id="KW-0812">Transmembrane</keyword>
<dbReference type="PROSITE" id="PS00409">
    <property type="entry name" value="PROKAR_NTER_METHYL"/>
    <property type="match status" value="1"/>
</dbReference>
<evidence type="ECO:0000256" key="1">
    <source>
        <dbReference type="SAM" id="Phobius"/>
    </source>
</evidence>
<evidence type="ECO:0000313" key="3">
    <source>
        <dbReference type="Proteomes" id="UP000692896"/>
    </source>
</evidence>
<dbReference type="NCBIfam" id="TIGR02532">
    <property type="entry name" value="IV_pilin_GFxxxE"/>
    <property type="match status" value="1"/>
</dbReference>
<sequence>MKGCSKKAQEGMTLIEVLVAVLILGVGLLGAAMVQLNALKYTDSSRMTSQASFIAYDMLDRIRANSSADYTVTPPSSPNLNVARDQDLYDFKTNIVSFGGATATGTVALHQRVYTITISWDDARAANTTNADEARRSFVLTSRVAVDPPGTPP</sequence>
<evidence type="ECO:0000313" key="2">
    <source>
        <dbReference type="EMBL" id="MBT2327298.1"/>
    </source>
</evidence>
<dbReference type="InterPro" id="IPR013362">
    <property type="entry name" value="Pilus_4_PilV"/>
</dbReference>
<comment type="caution">
    <text evidence="2">The sequence shown here is derived from an EMBL/GenBank/DDBJ whole genome shotgun (WGS) entry which is preliminary data.</text>
</comment>
<gene>
    <name evidence="2" type="primary">pilV</name>
    <name evidence="2" type="ORF">J7E47_01005</name>
</gene>
<dbReference type="NCBIfam" id="TIGR02523">
    <property type="entry name" value="type_IV_pilV"/>
    <property type="match status" value="1"/>
</dbReference>
<dbReference type="Proteomes" id="UP000692896">
    <property type="component" value="Unassembled WGS sequence"/>
</dbReference>
<feature type="transmembrane region" description="Helical" evidence="1">
    <location>
        <begin position="12"/>
        <end position="34"/>
    </location>
</feature>
<dbReference type="InterPro" id="IPR045584">
    <property type="entry name" value="Pilin-like"/>
</dbReference>
<proteinExistence type="predicted"/>
<dbReference type="Pfam" id="PF07963">
    <property type="entry name" value="N_methyl"/>
    <property type="match status" value="1"/>
</dbReference>
<dbReference type="SUPFAM" id="SSF54523">
    <property type="entry name" value="Pili subunits"/>
    <property type="match status" value="1"/>
</dbReference>